<dbReference type="Proteomes" id="UP001275084">
    <property type="component" value="Unassembled WGS sequence"/>
</dbReference>
<keyword evidence="1" id="KW-0732">Signal</keyword>
<reference evidence="2" key="1">
    <citation type="journal article" date="2023" name="Mol. Phylogenet. Evol.">
        <title>Genome-scale phylogeny and comparative genomics of the fungal order Sordariales.</title>
        <authorList>
            <person name="Hensen N."/>
            <person name="Bonometti L."/>
            <person name="Westerberg I."/>
            <person name="Brannstrom I.O."/>
            <person name="Guillou S."/>
            <person name="Cros-Aarteil S."/>
            <person name="Calhoun S."/>
            <person name="Haridas S."/>
            <person name="Kuo A."/>
            <person name="Mondo S."/>
            <person name="Pangilinan J."/>
            <person name="Riley R."/>
            <person name="LaButti K."/>
            <person name="Andreopoulos B."/>
            <person name="Lipzen A."/>
            <person name="Chen C."/>
            <person name="Yan M."/>
            <person name="Daum C."/>
            <person name="Ng V."/>
            <person name="Clum A."/>
            <person name="Steindorff A."/>
            <person name="Ohm R.A."/>
            <person name="Martin F."/>
            <person name="Silar P."/>
            <person name="Natvig D.O."/>
            <person name="Lalanne C."/>
            <person name="Gautier V."/>
            <person name="Ament-Velasquez S.L."/>
            <person name="Kruys A."/>
            <person name="Hutchinson M.I."/>
            <person name="Powell A.J."/>
            <person name="Barry K."/>
            <person name="Miller A.N."/>
            <person name="Grigoriev I.V."/>
            <person name="Debuchy R."/>
            <person name="Gladieux P."/>
            <person name="Hiltunen Thoren M."/>
            <person name="Johannesson H."/>
        </authorList>
    </citation>
    <scope>NUCLEOTIDE SEQUENCE</scope>
    <source>
        <strain evidence="2">CBS 955.72</strain>
    </source>
</reference>
<proteinExistence type="predicted"/>
<evidence type="ECO:0000256" key="1">
    <source>
        <dbReference type="SAM" id="SignalP"/>
    </source>
</evidence>
<feature type="chain" id="PRO_5042542050" evidence="1">
    <location>
        <begin position="20"/>
        <end position="82"/>
    </location>
</feature>
<keyword evidence="3" id="KW-1185">Reference proteome</keyword>
<evidence type="ECO:0000313" key="2">
    <source>
        <dbReference type="EMBL" id="KAK3356713.1"/>
    </source>
</evidence>
<feature type="signal peptide" evidence="1">
    <location>
        <begin position="1"/>
        <end position="19"/>
    </location>
</feature>
<dbReference type="EMBL" id="JAUIQD010000003">
    <property type="protein sequence ID" value="KAK3356713.1"/>
    <property type="molecule type" value="Genomic_DNA"/>
</dbReference>
<protein>
    <submittedName>
        <fullName evidence="2">Uncharacterized protein</fullName>
    </submittedName>
</protein>
<accession>A0AAJ0MFR3</accession>
<organism evidence="2 3">
    <name type="scientific">Lasiosphaeria hispida</name>
    <dbReference type="NCBI Taxonomy" id="260671"/>
    <lineage>
        <taxon>Eukaryota</taxon>
        <taxon>Fungi</taxon>
        <taxon>Dikarya</taxon>
        <taxon>Ascomycota</taxon>
        <taxon>Pezizomycotina</taxon>
        <taxon>Sordariomycetes</taxon>
        <taxon>Sordariomycetidae</taxon>
        <taxon>Sordariales</taxon>
        <taxon>Lasiosphaeriaceae</taxon>
        <taxon>Lasiosphaeria</taxon>
    </lineage>
</organism>
<evidence type="ECO:0000313" key="3">
    <source>
        <dbReference type="Proteomes" id="UP001275084"/>
    </source>
</evidence>
<dbReference type="AlphaFoldDB" id="A0AAJ0MFR3"/>
<name>A0AAJ0MFR3_9PEZI</name>
<reference evidence="2" key="2">
    <citation type="submission" date="2023-06" db="EMBL/GenBank/DDBJ databases">
        <authorList>
            <consortium name="Lawrence Berkeley National Laboratory"/>
            <person name="Haridas S."/>
            <person name="Hensen N."/>
            <person name="Bonometti L."/>
            <person name="Westerberg I."/>
            <person name="Brannstrom I.O."/>
            <person name="Guillou S."/>
            <person name="Cros-Aarteil S."/>
            <person name="Calhoun S."/>
            <person name="Kuo A."/>
            <person name="Mondo S."/>
            <person name="Pangilinan J."/>
            <person name="Riley R."/>
            <person name="Labutti K."/>
            <person name="Andreopoulos B."/>
            <person name="Lipzen A."/>
            <person name="Chen C."/>
            <person name="Yanf M."/>
            <person name="Daum C."/>
            <person name="Ng V."/>
            <person name="Clum A."/>
            <person name="Steindorff A."/>
            <person name="Ohm R."/>
            <person name="Martin F."/>
            <person name="Silar P."/>
            <person name="Natvig D."/>
            <person name="Lalanne C."/>
            <person name="Gautier V."/>
            <person name="Ament-Velasquez S.L."/>
            <person name="Kruys A."/>
            <person name="Hutchinson M.I."/>
            <person name="Powell A.J."/>
            <person name="Barry K."/>
            <person name="Miller A.N."/>
            <person name="Grigoriev I.V."/>
            <person name="Debuchy R."/>
            <person name="Gladieux P."/>
            <person name="Thoren M.H."/>
            <person name="Johannesson H."/>
        </authorList>
    </citation>
    <scope>NUCLEOTIDE SEQUENCE</scope>
    <source>
        <strain evidence="2">CBS 955.72</strain>
    </source>
</reference>
<comment type="caution">
    <text evidence="2">The sequence shown here is derived from an EMBL/GenBank/DDBJ whole genome shotgun (WGS) entry which is preliminary data.</text>
</comment>
<sequence>MRFSLAAALVMLGASSTIATLPSTCTLDEFYPEAGTIGPTYTCRWWVCTGNSAWREVRNCGTGNSCWVGHPTTCVDHVGGHF</sequence>
<gene>
    <name evidence="2" type="ORF">B0T25DRAFT_578902</name>
</gene>